<dbReference type="Proteomes" id="UP000283269">
    <property type="component" value="Unassembled WGS sequence"/>
</dbReference>
<feature type="compositionally biased region" description="Acidic residues" evidence="3">
    <location>
        <begin position="132"/>
        <end position="147"/>
    </location>
</feature>
<sequence>MAPTRISLAQQIAQLEEAAPADYDPEDLQSRGAEIDDEMHTNATGSREHYVDVGPSDLRNRLPSIAHPKYEGVRVSRKQLLGDSDSGHEDEVEGRNKEGSELGDDGDNISSQGSEDEGGQNWEETEQRSEDEGPSESEGEESDGAEEDIPRKPAQQQQPKEREDPSEDLTSTIKKTRENDLMKGQAIKRQIAIWDTLLDTRIRLQKSVLSANRLPPPSEMQTYLKDAAYHDSVAKFLNEASSLADELFELRENLMTANDIIQPPPRKRRRLDAETPIEEYHDALSAASEDVVALEQAFHPHLLQTLSKWSSKIQAVAPSVLLPSNRGTFLKGTQDMKSVVQLIDENLADHDKLLARTQTARVKKQRIGVEQDETNRIDDDTPDSEIFDDTDFYQKLLRNIIDSRGSGTKNEDWMVIQKQKKAKKKVDTKASKGRKLRYDVHEKLQNFMVPVPNSTSGAWHEEQVDELFASLLGKGFENAAINSEEPHMEESIELSGFRVFG</sequence>
<dbReference type="Pfam" id="PF13339">
    <property type="entry name" value="AATF-Che1"/>
    <property type="match status" value="1"/>
</dbReference>
<dbReference type="AlphaFoldDB" id="A0A409WM79"/>
<dbReference type="FunCoup" id="A0A409WM79">
    <property type="interactions" value="504"/>
</dbReference>
<evidence type="ECO:0000256" key="3">
    <source>
        <dbReference type="SAM" id="MobiDB-lite"/>
    </source>
</evidence>
<evidence type="ECO:0000313" key="7">
    <source>
        <dbReference type="Proteomes" id="UP000283269"/>
    </source>
</evidence>
<evidence type="ECO:0000256" key="2">
    <source>
        <dbReference type="ARBA" id="ARBA00013850"/>
    </source>
</evidence>
<evidence type="ECO:0000259" key="4">
    <source>
        <dbReference type="Pfam" id="PF08164"/>
    </source>
</evidence>
<dbReference type="EMBL" id="NHYD01003368">
    <property type="protein sequence ID" value="PPQ79683.1"/>
    <property type="molecule type" value="Genomic_DNA"/>
</dbReference>
<name>A0A409WM79_PSICY</name>
<dbReference type="InParanoid" id="A0A409WM79"/>
<organism evidence="6 7">
    <name type="scientific">Psilocybe cyanescens</name>
    <dbReference type="NCBI Taxonomy" id="93625"/>
    <lineage>
        <taxon>Eukaryota</taxon>
        <taxon>Fungi</taxon>
        <taxon>Dikarya</taxon>
        <taxon>Basidiomycota</taxon>
        <taxon>Agaricomycotina</taxon>
        <taxon>Agaricomycetes</taxon>
        <taxon>Agaricomycetidae</taxon>
        <taxon>Agaricales</taxon>
        <taxon>Agaricineae</taxon>
        <taxon>Strophariaceae</taxon>
        <taxon>Psilocybe</taxon>
    </lineage>
</organism>
<keyword evidence="7" id="KW-1185">Reference proteome</keyword>
<dbReference type="GO" id="GO:0005730">
    <property type="term" value="C:nucleolus"/>
    <property type="evidence" value="ECO:0007669"/>
    <property type="project" value="TreeGrafter"/>
</dbReference>
<dbReference type="InterPro" id="IPR039223">
    <property type="entry name" value="AATF/Bfr2"/>
</dbReference>
<feature type="domain" description="Apoptosis-antagonizing transcription factor C-terminal" evidence="4">
    <location>
        <begin position="393"/>
        <end position="472"/>
    </location>
</feature>
<dbReference type="GO" id="GO:0000462">
    <property type="term" value="P:maturation of SSU-rRNA from tricistronic rRNA transcript (SSU-rRNA, 5.8S rRNA, LSU-rRNA)"/>
    <property type="evidence" value="ECO:0007669"/>
    <property type="project" value="TreeGrafter"/>
</dbReference>
<reference evidence="6 7" key="1">
    <citation type="journal article" date="2018" name="Evol. Lett.">
        <title>Horizontal gene cluster transfer increased hallucinogenic mushroom diversity.</title>
        <authorList>
            <person name="Reynolds H.T."/>
            <person name="Vijayakumar V."/>
            <person name="Gluck-Thaler E."/>
            <person name="Korotkin H.B."/>
            <person name="Matheny P.B."/>
            <person name="Slot J.C."/>
        </authorList>
    </citation>
    <scope>NUCLEOTIDE SEQUENCE [LARGE SCALE GENOMIC DNA]</scope>
    <source>
        <strain evidence="6 7">2631</strain>
    </source>
</reference>
<protein>
    <recommendedName>
        <fullName evidence="2">Protein BFR2</fullName>
    </recommendedName>
</protein>
<feature type="compositionally biased region" description="Basic and acidic residues" evidence="3">
    <location>
        <begin position="85"/>
        <end position="100"/>
    </location>
</feature>
<dbReference type="Pfam" id="PF08164">
    <property type="entry name" value="TRAUB"/>
    <property type="match status" value="1"/>
</dbReference>
<feature type="region of interest" description="Disordered" evidence="3">
    <location>
        <begin position="17"/>
        <end position="181"/>
    </location>
</feature>
<dbReference type="STRING" id="93625.A0A409WM79"/>
<evidence type="ECO:0000256" key="1">
    <source>
        <dbReference type="ARBA" id="ARBA00008966"/>
    </source>
</evidence>
<comment type="similarity">
    <text evidence="1">Belongs to the AATF family.</text>
</comment>
<dbReference type="PANTHER" id="PTHR15565:SF0">
    <property type="entry name" value="PROTEIN AATF"/>
    <property type="match status" value="1"/>
</dbReference>
<proteinExistence type="inferred from homology"/>
<dbReference type="OrthoDB" id="5783963at2759"/>
<accession>A0A409WM79</accession>
<dbReference type="PANTHER" id="PTHR15565">
    <property type="entry name" value="AATF PROTEIN APOPTOSIS ANTAGONIZING TRANSCRIPTION FACTOR"/>
    <property type="match status" value="1"/>
</dbReference>
<evidence type="ECO:0000259" key="5">
    <source>
        <dbReference type="Pfam" id="PF13339"/>
    </source>
</evidence>
<evidence type="ECO:0000313" key="6">
    <source>
        <dbReference type="EMBL" id="PPQ79683.1"/>
    </source>
</evidence>
<dbReference type="InterPro" id="IPR012617">
    <property type="entry name" value="AATF_C"/>
</dbReference>
<comment type="caution">
    <text evidence="6">The sequence shown here is derived from an EMBL/GenBank/DDBJ whole genome shotgun (WGS) entry which is preliminary data.</text>
</comment>
<dbReference type="InterPro" id="IPR025160">
    <property type="entry name" value="AATF"/>
</dbReference>
<feature type="domain" description="AATF leucine zipper-containing" evidence="5">
    <location>
        <begin position="180"/>
        <end position="312"/>
    </location>
</feature>
<gene>
    <name evidence="6" type="ORF">CVT25_003257</name>
</gene>